<organism evidence="3 4">
    <name type="scientific">Hyaloscypha variabilis (strain UAMH 11265 / GT02V1 / F)</name>
    <name type="common">Meliniomyces variabilis</name>
    <dbReference type="NCBI Taxonomy" id="1149755"/>
    <lineage>
        <taxon>Eukaryota</taxon>
        <taxon>Fungi</taxon>
        <taxon>Dikarya</taxon>
        <taxon>Ascomycota</taxon>
        <taxon>Pezizomycotina</taxon>
        <taxon>Leotiomycetes</taxon>
        <taxon>Helotiales</taxon>
        <taxon>Hyaloscyphaceae</taxon>
        <taxon>Hyaloscypha</taxon>
        <taxon>Hyaloscypha variabilis</taxon>
    </lineage>
</organism>
<dbReference type="OrthoDB" id="4737394at2759"/>
<evidence type="ECO:0000313" key="3">
    <source>
        <dbReference type="EMBL" id="PMD45570.1"/>
    </source>
</evidence>
<dbReference type="Proteomes" id="UP000235786">
    <property type="component" value="Unassembled WGS sequence"/>
</dbReference>
<gene>
    <name evidence="3" type="ORF">L207DRAFT_617286</name>
</gene>
<dbReference type="EMBL" id="KZ613940">
    <property type="protein sequence ID" value="PMD45570.1"/>
    <property type="molecule type" value="Genomic_DNA"/>
</dbReference>
<feature type="region of interest" description="Disordered" evidence="1">
    <location>
        <begin position="1"/>
        <end position="61"/>
    </location>
</feature>
<dbReference type="Pfam" id="PF20150">
    <property type="entry name" value="2EXR"/>
    <property type="match status" value="1"/>
</dbReference>
<feature type="domain" description="2EXR" evidence="2">
    <location>
        <begin position="66"/>
        <end position="167"/>
    </location>
</feature>
<keyword evidence="4" id="KW-1185">Reference proteome</keyword>
<evidence type="ECO:0000313" key="4">
    <source>
        <dbReference type="Proteomes" id="UP000235786"/>
    </source>
</evidence>
<reference evidence="3 4" key="1">
    <citation type="submission" date="2016-04" db="EMBL/GenBank/DDBJ databases">
        <title>A degradative enzymes factory behind the ericoid mycorrhizal symbiosis.</title>
        <authorList>
            <consortium name="DOE Joint Genome Institute"/>
            <person name="Martino E."/>
            <person name="Morin E."/>
            <person name="Grelet G."/>
            <person name="Kuo A."/>
            <person name="Kohler A."/>
            <person name="Daghino S."/>
            <person name="Barry K."/>
            <person name="Choi C."/>
            <person name="Cichocki N."/>
            <person name="Clum A."/>
            <person name="Copeland A."/>
            <person name="Hainaut M."/>
            <person name="Haridas S."/>
            <person name="Labutti K."/>
            <person name="Lindquist E."/>
            <person name="Lipzen A."/>
            <person name="Khouja H.-R."/>
            <person name="Murat C."/>
            <person name="Ohm R."/>
            <person name="Olson A."/>
            <person name="Spatafora J."/>
            <person name="Veneault-Fourrey C."/>
            <person name="Henrissat B."/>
            <person name="Grigoriev I."/>
            <person name="Martin F."/>
            <person name="Perotto S."/>
        </authorList>
    </citation>
    <scope>NUCLEOTIDE SEQUENCE [LARGE SCALE GENOMIC DNA]</scope>
    <source>
        <strain evidence="3 4">F</strain>
    </source>
</reference>
<dbReference type="PANTHER" id="PTHR35910:SF1">
    <property type="entry name" value="2EXR DOMAIN-CONTAINING PROTEIN"/>
    <property type="match status" value="1"/>
</dbReference>
<protein>
    <recommendedName>
        <fullName evidence="2">2EXR domain-containing protein</fullName>
    </recommendedName>
</protein>
<dbReference type="PANTHER" id="PTHR35910">
    <property type="entry name" value="2EXR DOMAIN-CONTAINING PROTEIN"/>
    <property type="match status" value="1"/>
</dbReference>
<evidence type="ECO:0000259" key="2">
    <source>
        <dbReference type="Pfam" id="PF20150"/>
    </source>
</evidence>
<feature type="compositionally biased region" description="Basic and acidic residues" evidence="1">
    <location>
        <begin position="23"/>
        <end position="43"/>
    </location>
</feature>
<evidence type="ECO:0000256" key="1">
    <source>
        <dbReference type="SAM" id="MobiDB-lite"/>
    </source>
</evidence>
<accession>A0A2J6S465</accession>
<name>A0A2J6S465_HYAVF</name>
<dbReference type="STRING" id="1149755.A0A2J6S465"/>
<sequence>MKMKSGVPKCASEPTSMPCNDNRITHNDYTSERERDATPHEAAELQLSTSEQAAENDMAEQPEPCFPLFPKLPPEIRNKIWELSMPEPRIVRIEHDPRDMSTVELEEIKLEAGCNPWWRARAVAGPVPVLLHVNKEVRSFMGQYYKLFFGNQTQGRPIYFDAARDTLLLDSAKSIRAFYGQKMSGYFSDKVELKHMDATEHQVRRIALRSQMTWGYVNSMQILHRYPNLDQVSVCSNWPSFHTQHHFENMKREIQKRWSEAGSQIPQIEYFKEDEFRRKFATSCE</sequence>
<dbReference type="AlphaFoldDB" id="A0A2J6S465"/>
<dbReference type="InterPro" id="IPR045518">
    <property type="entry name" value="2EXR"/>
</dbReference>
<proteinExistence type="predicted"/>